<evidence type="ECO:0000313" key="4">
    <source>
        <dbReference type="Proteomes" id="UP000627715"/>
    </source>
</evidence>
<dbReference type="InterPro" id="IPR006076">
    <property type="entry name" value="FAD-dep_OxRdtase"/>
</dbReference>
<reference evidence="3" key="1">
    <citation type="journal article" date="2014" name="Int. J. Syst. Evol. Microbiol.">
        <title>Complete genome sequence of Corynebacterium casei LMG S-19264T (=DSM 44701T), isolated from a smear-ripened cheese.</title>
        <authorList>
            <consortium name="US DOE Joint Genome Institute (JGI-PGF)"/>
            <person name="Walter F."/>
            <person name="Albersmeier A."/>
            <person name="Kalinowski J."/>
            <person name="Ruckert C."/>
        </authorList>
    </citation>
    <scope>NUCLEOTIDE SEQUENCE</scope>
    <source>
        <strain evidence="3">CGMCC 1.15425</strain>
    </source>
</reference>
<sequence>MGGFLIDFLVCGAGISGLLVTRELLERGASVMLIDRGSIGSEASWAGGGIVSPLYPWRYNDAVTALATRAQHAYPKLVAQLQSSTGIDAQLNVTGLMMLEADDSDRALAWAEHNGHEMASWSPEDIYAREPGLAVGFTEALWMPKIANVRNPRLLKALQHYVASHPNASIAEHCELLGLNCTQGRAESAVLGLGGSSRKVEMGQVIMTTGAWTGNLLQQSQAVLQVAPVKGQMLLYQSEKPLLKGMVLNKGRYLIPRNDNLILAGSTLEFEGFDKVATASAAEDLHTSATAMLPALSTTPRIGHWAGLRPGSPRGVPYIGYLPGLQNVAVNAGHYRNGLVLAPASAELLADIVMNEVPGLDPAPYSPVMRLHDRESERHGLGAPQMGPKWQSPAIELNISDA</sequence>
<dbReference type="GO" id="GO:0016491">
    <property type="term" value="F:oxidoreductase activity"/>
    <property type="evidence" value="ECO:0007669"/>
    <property type="project" value="UniProtKB-KW"/>
</dbReference>
<dbReference type="AlphaFoldDB" id="A0A916VJZ9"/>
<dbReference type="Proteomes" id="UP000627715">
    <property type="component" value="Unassembled WGS sequence"/>
</dbReference>
<keyword evidence="4" id="KW-1185">Reference proteome</keyword>
<feature type="domain" description="FAD dependent oxidoreductase" evidence="2">
    <location>
        <begin position="7"/>
        <end position="351"/>
    </location>
</feature>
<proteinExistence type="predicted"/>
<accession>A0A916VJZ9</accession>
<gene>
    <name evidence="3" type="ORF">GCM10011403_25980</name>
</gene>
<evidence type="ECO:0000259" key="2">
    <source>
        <dbReference type="Pfam" id="PF01266"/>
    </source>
</evidence>
<name>A0A916VJZ9_9GAMM</name>
<evidence type="ECO:0000313" key="3">
    <source>
        <dbReference type="EMBL" id="GFZ81486.1"/>
    </source>
</evidence>
<dbReference type="SUPFAM" id="SSF54373">
    <property type="entry name" value="FAD-linked reductases, C-terminal domain"/>
    <property type="match status" value="1"/>
</dbReference>
<comment type="caution">
    <text evidence="3">The sequence shown here is derived from an EMBL/GenBank/DDBJ whole genome shotgun (WGS) entry which is preliminary data.</text>
</comment>
<evidence type="ECO:0000256" key="1">
    <source>
        <dbReference type="ARBA" id="ARBA00023002"/>
    </source>
</evidence>
<dbReference type="Gene3D" id="3.50.50.60">
    <property type="entry name" value="FAD/NAD(P)-binding domain"/>
    <property type="match status" value="1"/>
</dbReference>
<dbReference type="PANTHER" id="PTHR13847:SF289">
    <property type="entry name" value="GLYCINE OXIDASE"/>
    <property type="match status" value="1"/>
</dbReference>
<dbReference type="InterPro" id="IPR036188">
    <property type="entry name" value="FAD/NAD-bd_sf"/>
</dbReference>
<organism evidence="3 4">
    <name type="scientific">Pseudohongiella nitratireducens</name>
    <dbReference type="NCBI Taxonomy" id="1768907"/>
    <lineage>
        <taxon>Bacteria</taxon>
        <taxon>Pseudomonadati</taxon>
        <taxon>Pseudomonadota</taxon>
        <taxon>Gammaproteobacteria</taxon>
        <taxon>Pseudomonadales</taxon>
        <taxon>Pseudohongiellaceae</taxon>
        <taxon>Pseudohongiella</taxon>
    </lineage>
</organism>
<dbReference type="GO" id="GO:0005737">
    <property type="term" value="C:cytoplasm"/>
    <property type="evidence" value="ECO:0007669"/>
    <property type="project" value="TreeGrafter"/>
</dbReference>
<reference evidence="3" key="2">
    <citation type="submission" date="2020-09" db="EMBL/GenBank/DDBJ databases">
        <authorList>
            <person name="Sun Q."/>
            <person name="Zhou Y."/>
        </authorList>
    </citation>
    <scope>NUCLEOTIDE SEQUENCE</scope>
    <source>
        <strain evidence="3">CGMCC 1.15425</strain>
    </source>
</reference>
<keyword evidence="1" id="KW-0560">Oxidoreductase</keyword>
<dbReference type="PANTHER" id="PTHR13847">
    <property type="entry name" value="SARCOSINE DEHYDROGENASE-RELATED"/>
    <property type="match status" value="1"/>
</dbReference>
<dbReference type="Pfam" id="PF01266">
    <property type="entry name" value="DAO"/>
    <property type="match status" value="1"/>
</dbReference>
<dbReference type="SUPFAM" id="SSF51905">
    <property type="entry name" value="FAD/NAD(P)-binding domain"/>
    <property type="match status" value="1"/>
</dbReference>
<dbReference type="EMBL" id="BMIY01000011">
    <property type="protein sequence ID" value="GFZ81486.1"/>
    <property type="molecule type" value="Genomic_DNA"/>
</dbReference>
<dbReference type="RefSeq" id="WP_068811324.1">
    <property type="nucleotide sequence ID" value="NZ_BMIY01000011.1"/>
</dbReference>
<dbReference type="Gene3D" id="3.30.9.10">
    <property type="entry name" value="D-Amino Acid Oxidase, subunit A, domain 2"/>
    <property type="match status" value="1"/>
</dbReference>
<protein>
    <submittedName>
        <fullName evidence="3">Glycine oxidase ThiO</fullName>
    </submittedName>
</protein>